<accession>A0A6S7LSR9</accession>
<evidence type="ECO:0000313" key="3">
    <source>
        <dbReference type="Proteomes" id="UP001152795"/>
    </source>
</evidence>
<dbReference type="Gene3D" id="3.10.10.10">
    <property type="entry name" value="HIV Type 1 Reverse Transcriptase, subunit A, domain 1"/>
    <property type="match status" value="1"/>
</dbReference>
<proteinExistence type="predicted"/>
<dbReference type="PANTHER" id="PTHR37984">
    <property type="entry name" value="PROTEIN CBG26694"/>
    <property type="match status" value="1"/>
</dbReference>
<dbReference type="Proteomes" id="UP001152795">
    <property type="component" value="Unassembled WGS sequence"/>
</dbReference>
<gene>
    <name evidence="2" type="ORF">PACLA_8A074028</name>
</gene>
<reference evidence="2" key="1">
    <citation type="submission" date="2020-04" db="EMBL/GenBank/DDBJ databases">
        <authorList>
            <person name="Alioto T."/>
            <person name="Alioto T."/>
            <person name="Gomez Garrido J."/>
        </authorList>
    </citation>
    <scope>NUCLEOTIDE SEQUENCE</scope>
    <source>
        <strain evidence="2">A484AB</strain>
    </source>
</reference>
<dbReference type="EMBL" id="CACRXK020028435">
    <property type="protein sequence ID" value="CAB4041509.1"/>
    <property type="molecule type" value="Genomic_DNA"/>
</dbReference>
<dbReference type="InterPro" id="IPR043502">
    <property type="entry name" value="DNA/RNA_pol_sf"/>
</dbReference>
<evidence type="ECO:0000256" key="1">
    <source>
        <dbReference type="SAM" id="MobiDB-lite"/>
    </source>
</evidence>
<dbReference type="OrthoDB" id="5987901at2759"/>
<dbReference type="SUPFAM" id="SSF56672">
    <property type="entry name" value="DNA/RNA polymerases"/>
    <property type="match status" value="1"/>
</dbReference>
<protein>
    <submittedName>
        <fullName evidence="2">Uncharacterized protein</fullName>
    </submittedName>
</protein>
<feature type="compositionally biased region" description="Polar residues" evidence="1">
    <location>
        <begin position="266"/>
        <end position="284"/>
    </location>
</feature>
<organism evidence="2 3">
    <name type="scientific">Paramuricea clavata</name>
    <name type="common">Red gorgonian</name>
    <name type="synonym">Violescent sea-whip</name>
    <dbReference type="NCBI Taxonomy" id="317549"/>
    <lineage>
        <taxon>Eukaryota</taxon>
        <taxon>Metazoa</taxon>
        <taxon>Cnidaria</taxon>
        <taxon>Anthozoa</taxon>
        <taxon>Octocorallia</taxon>
        <taxon>Malacalcyonacea</taxon>
        <taxon>Plexauridae</taxon>
        <taxon>Paramuricea</taxon>
    </lineage>
</organism>
<sequence>MAGLSGLPIPSMDWHSPDAPQAFTKFKAPCQLYFNGPLKEKTEEEQVSYLLIWSGDDGIELFSTWGLSAGDKKKLDVHWTRFEQYLSPKSNFRLSRFKLRTTKQEPGETVDSFVKRIRILIDECQFTNPDEHVIDALSFGSSSKRTHSKRLEYDKILTLDRALEIARTEEVTNNQMKSISSTHIDALKHSRRSYTKPRGPPICMCGNCGTEHDISDRSLCPAHRTICKVCGKENHWKRVCRSKLTKKNPFRNKDNRLKSQDKPINKQKQNDVIQTENADSSGSPATPVVDQLYFYTLSINQMSKSNTQALVQVQVNSSQETYKKLHPTVSCNAKGVPVNLTPSNTVITAYGGHSVRHFGTCVLHLSHEHHSKPYVFHVVDTVGPTILGLPTCTDLNLITLNYSITTQSKELQPLCPKPPSTRNSAAKENLIKRYGDCFEGIGCFRGEFHITLDPSIPPVVHPPRRVPEALTEPLKKELDSLVEQGIIAKVEQPTDWVNSLVSFTKSNSSLRLCLDPKDLNRTIKRPHHFTPTLDDVLSKLNGATCFSIIDARSGYWNIKLDQQSSLYTTFNSAPRKI</sequence>
<dbReference type="PANTHER" id="PTHR37984:SF7">
    <property type="entry name" value="INTEGRASE CATALYTIC DOMAIN-CONTAINING PROTEIN"/>
    <property type="match status" value="1"/>
</dbReference>
<keyword evidence="3" id="KW-1185">Reference proteome</keyword>
<name>A0A6S7LSR9_PARCT</name>
<evidence type="ECO:0000313" key="2">
    <source>
        <dbReference type="EMBL" id="CAB4041509.1"/>
    </source>
</evidence>
<feature type="compositionally biased region" description="Basic and acidic residues" evidence="1">
    <location>
        <begin position="251"/>
        <end position="264"/>
    </location>
</feature>
<comment type="caution">
    <text evidence="2">The sequence shown here is derived from an EMBL/GenBank/DDBJ whole genome shotgun (WGS) entry which is preliminary data.</text>
</comment>
<feature type="region of interest" description="Disordered" evidence="1">
    <location>
        <begin position="247"/>
        <end position="284"/>
    </location>
</feature>
<dbReference type="AlphaFoldDB" id="A0A6S7LSR9"/>
<dbReference type="InterPro" id="IPR050951">
    <property type="entry name" value="Retrovirus_Pol_polyprotein"/>
</dbReference>